<proteinExistence type="predicted"/>
<accession>A0ABU6W2C1</accession>
<evidence type="ECO:0000313" key="2">
    <source>
        <dbReference type="Proteomes" id="UP001341840"/>
    </source>
</evidence>
<dbReference type="EMBL" id="JASCZI010157907">
    <property type="protein sequence ID" value="MED6178820.1"/>
    <property type="molecule type" value="Genomic_DNA"/>
</dbReference>
<keyword evidence="2" id="KW-1185">Reference proteome</keyword>
<evidence type="ECO:0000313" key="1">
    <source>
        <dbReference type="EMBL" id="MED6178820.1"/>
    </source>
</evidence>
<dbReference type="Proteomes" id="UP001341840">
    <property type="component" value="Unassembled WGS sequence"/>
</dbReference>
<gene>
    <name evidence="1" type="ORF">PIB30_111197</name>
</gene>
<comment type="caution">
    <text evidence="1">The sequence shown here is derived from an EMBL/GenBank/DDBJ whole genome shotgun (WGS) entry which is preliminary data.</text>
</comment>
<name>A0ABU6W2C1_9FABA</name>
<protein>
    <submittedName>
        <fullName evidence="1">Uncharacterized protein</fullName>
    </submittedName>
</protein>
<sequence>MPMTVIEAAISYAFMDSGLVNRVCLSAHPRLDSRVGKTRSEVVHERRPLEE</sequence>
<organism evidence="1 2">
    <name type="scientific">Stylosanthes scabra</name>
    <dbReference type="NCBI Taxonomy" id="79078"/>
    <lineage>
        <taxon>Eukaryota</taxon>
        <taxon>Viridiplantae</taxon>
        <taxon>Streptophyta</taxon>
        <taxon>Embryophyta</taxon>
        <taxon>Tracheophyta</taxon>
        <taxon>Spermatophyta</taxon>
        <taxon>Magnoliopsida</taxon>
        <taxon>eudicotyledons</taxon>
        <taxon>Gunneridae</taxon>
        <taxon>Pentapetalae</taxon>
        <taxon>rosids</taxon>
        <taxon>fabids</taxon>
        <taxon>Fabales</taxon>
        <taxon>Fabaceae</taxon>
        <taxon>Papilionoideae</taxon>
        <taxon>50 kb inversion clade</taxon>
        <taxon>dalbergioids sensu lato</taxon>
        <taxon>Dalbergieae</taxon>
        <taxon>Pterocarpus clade</taxon>
        <taxon>Stylosanthes</taxon>
    </lineage>
</organism>
<reference evidence="1 2" key="1">
    <citation type="journal article" date="2023" name="Plants (Basel)">
        <title>Bridging the Gap: Combining Genomics and Transcriptomics Approaches to Understand Stylosanthes scabra, an Orphan Legume from the Brazilian Caatinga.</title>
        <authorList>
            <person name="Ferreira-Neto J.R.C."/>
            <person name="da Silva M.D."/>
            <person name="Binneck E."/>
            <person name="de Melo N.F."/>
            <person name="da Silva R.H."/>
            <person name="de Melo A.L.T.M."/>
            <person name="Pandolfi V."/>
            <person name="Bustamante F.O."/>
            <person name="Brasileiro-Vidal A.C."/>
            <person name="Benko-Iseppon A.M."/>
        </authorList>
    </citation>
    <scope>NUCLEOTIDE SEQUENCE [LARGE SCALE GENOMIC DNA]</scope>
    <source>
        <tissue evidence="1">Leaves</tissue>
    </source>
</reference>
<feature type="non-terminal residue" evidence="1">
    <location>
        <position position="51"/>
    </location>
</feature>